<evidence type="ECO:0000313" key="2">
    <source>
        <dbReference type="Proteomes" id="UP000724149"/>
    </source>
</evidence>
<gene>
    <name evidence="1" type="ORF">H9X81_08925</name>
</gene>
<proteinExistence type="predicted"/>
<dbReference type="EMBL" id="JACSNR010000008">
    <property type="protein sequence ID" value="MBM6923806.1"/>
    <property type="molecule type" value="Genomic_DNA"/>
</dbReference>
<sequence>MGLAGYALSCGYAPHTADGVGELLTAAPEGTAWRAENLRLTRAAEALADTVPEVLPLSDRWDDLCTLALVLGQRR</sequence>
<organism evidence="1 2">
    <name type="scientific">Hydrogenoanaerobacterium saccharovorans</name>
    <dbReference type="NCBI Taxonomy" id="474960"/>
    <lineage>
        <taxon>Bacteria</taxon>
        <taxon>Bacillati</taxon>
        <taxon>Bacillota</taxon>
        <taxon>Clostridia</taxon>
        <taxon>Eubacteriales</taxon>
        <taxon>Oscillospiraceae</taxon>
        <taxon>Hydrogenoanaerobacterium</taxon>
    </lineage>
</organism>
<dbReference type="Proteomes" id="UP000724149">
    <property type="component" value="Unassembled WGS sequence"/>
</dbReference>
<comment type="caution">
    <text evidence="1">The sequence shown here is derived from an EMBL/GenBank/DDBJ whole genome shotgun (WGS) entry which is preliminary data.</text>
</comment>
<protein>
    <submittedName>
        <fullName evidence="1">Uncharacterized protein</fullName>
    </submittedName>
</protein>
<name>A0ABS2GPB1_9FIRM</name>
<keyword evidence="2" id="KW-1185">Reference proteome</keyword>
<evidence type="ECO:0000313" key="1">
    <source>
        <dbReference type="EMBL" id="MBM6923806.1"/>
    </source>
</evidence>
<dbReference type="RefSeq" id="WP_204721382.1">
    <property type="nucleotide sequence ID" value="NZ_JACSNR010000008.1"/>
</dbReference>
<accession>A0ABS2GPB1</accession>
<reference evidence="1 2" key="1">
    <citation type="journal article" date="2021" name="Sci. Rep.">
        <title>The distribution of antibiotic resistance genes in chicken gut microbiota commensals.</title>
        <authorList>
            <person name="Juricova H."/>
            <person name="Matiasovicova J."/>
            <person name="Kubasova T."/>
            <person name="Cejkova D."/>
            <person name="Rychlik I."/>
        </authorList>
    </citation>
    <scope>NUCLEOTIDE SEQUENCE [LARGE SCALE GENOMIC DNA]</scope>
    <source>
        <strain evidence="1 2">An564</strain>
    </source>
</reference>